<protein>
    <recommendedName>
        <fullName evidence="4">DUF4375 domain-containing protein</fullName>
    </recommendedName>
</protein>
<name>A0AAX2ZCU5_9FIRM</name>
<feature type="transmembrane region" description="Helical" evidence="1">
    <location>
        <begin position="7"/>
        <end position="26"/>
    </location>
</feature>
<keyword evidence="3" id="KW-1185">Reference proteome</keyword>
<organism evidence="2 3">
    <name type="scientific">Terrisporobacter hibernicus</name>
    <dbReference type="NCBI Taxonomy" id="2813371"/>
    <lineage>
        <taxon>Bacteria</taxon>
        <taxon>Bacillati</taxon>
        <taxon>Bacillota</taxon>
        <taxon>Clostridia</taxon>
        <taxon>Peptostreptococcales</taxon>
        <taxon>Peptostreptococcaceae</taxon>
        <taxon>Terrisporobacter</taxon>
    </lineage>
</organism>
<proteinExistence type="predicted"/>
<gene>
    <name evidence="2" type="ORF">JW646_16340</name>
</gene>
<dbReference type="RefSeq" id="WP_228415669.1">
    <property type="nucleotide sequence ID" value="NZ_CP081135.1"/>
</dbReference>
<accession>A0AAX2ZCU5</accession>
<dbReference type="KEGG" id="tem:JW646_16340"/>
<keyword evidence="1" id="KW-0472">Membrane</keyword>
<dbReference type="EMBL" id="CP081135">
    <property type="protein sequence ID" value="UEL47183.1"/>
    <property type="molecule type" value="Genomic_DNA"/>
</dbReference>
<reference evidence="2 3" key="1">
    <citation type="journal article" date="2023" name="Int. J. Syst. Evol. Microbiol.">
        <title>Terrisporobacter hibernicus sp. nov., isolated from bovine faeces in Northern Ireland.</title>
        <authorList>
            <person name="Mitchell M."/>
            <person name="Nguyen S.V."/>
            <person name="Connor M."/>
            <person name="Fairley D.J."/>
            <person name="Donoghue O."/>
            <person name="Marshall H."/>
            <person name="Koolman L."/>
            <person name="McMullan G."/>
            <person name="Schaffer K.E."/>
            <person name="McGrath J.W."/>
            <person name="Fanning S."/>
        </authorList>
    </citation>
    <scope>NUCLEOTIDE SEQUENCE [LARGE SCALE GENOMIC DNA]</scope>
    <source>
        <strain evidence="2 3">MCA3</strain>
    </source>
</reference>
<dbReference type="Proteomes" id="UP001198983">
    <property type="component" value="Chromosome"/>
</dbReference>
<keyword evidence="1" id="KW-0812">Transmembrane</keyword>
<evidence type="ECO:0000313" key="3">
    <source>
        <dbReference type="Proteomes" id="UP001198983"/>
    </source>
</evidence>
<evidence type="ECO:0000313" key="2">
    <source>
        <dbReference type="EMBL" id="UEL47183.1"/>
    </source>
</evidence>
<evidence type="ECO:0000256" key="1">
    <source>
        <dbReference type="SAM" id="Phobius"/>
    </source>
</evidence>
<dbReference type="AlphaFoldDB" id="A0AAX2ZCU5"/>
<evidence type="ECO:0008006" key="4">
    <source>
        <dbReference type="Google" id="ProtNLM"/>
    </source>
</evidence>
<keyword evidence="1" id="KW-1133">Transmembrane helix</keyword>
<sequence length="222" mass="26303">MIKNKKVSLIVFILIICAILSAVFIFRNSDNKSKKLEDLNINQLTEIRDKEIDKNLEQLKKLDFTDEEIKERKESILDPDWDFGLVGFVNGNYKDLTEKEKLIREIELVRYINSNNDVMDASGEYFNVINQNIQLRNYLSQNGRDGEFMSYENMKFVIQNIEDLCKYVDFDSNEIVDSFNPYNSETLSEDQKKSLNEEWEKVYSNKNLDPKLKKEIKRIIRE</sequence>